<feature type="domain" description="Peptidase M13 N-terminal" evidence="10">
    <location>
        <begin position="21"/>
        <end position="396"/>
    </location>
</feature>
<proteinExistence type="inferred from homology"/>
<dbReference type="Pfam" id="PF01431">
    <property type="entry name" value="Peptidase_M13"/>
    <property type="match status" value="1"/>
</dbReference>
<keyword evidence="4" id="KW-0479">Metal-binding</keyword>
<comment type="similarity">
    <text evidence="2">Belongs to the peptidase M13 family.</text>
</comment>
<dbReference type="GO" id="GO:0016485">
    <property type="term" value="P:protein processing"/>
    <property type="evidence" value="ECO:0007669"/>
    <property type="project" value="TreeGrafter"/>
</dbReference>
<dbReference type="PANTHER" id="PTHR11733:SF167">
    <property type="entry name" value="FI17812P1-RELATED"/>
    <property type="match status" value="1"/>
</dbReference>
<dbReference type="AlphaFoldDB" id="A0A160KPE1"/>
<dbReference type="Gene3D" id="3.40.390.10">
    <property type="entry name" value="Collagenase (Catalytic Domain)"/>
    <property type="match status" value="1"/>
</dbReference>
<dbReference type="Gene3D" id="1.10.1380.10">
    <property type="entry name" value="Neutral endopeptidase , domain2"/>
    <property type="match status" value="1"/>
</dbReference>
<evidence type="ECO:0000313" key="12">
    <source>
        <dbReference type="Proteomes" id="UP000077071"/>
    </source>
</evidence>
<evidence type="ECO:0000259" key="10">
    <source>
        <dbReference type="Pfam" id="PF05649"/>
    </source>
</evidence>
<sequence>MTSTTSRSGIDRSELDPETRPQDDLYRHVNGLWIDRTEIPADKARYGSFHVLQEEAEKAVRDIIVEAQTAQHGTEERLFGDLYTSFMDEARAEELGAAAIADDLAAVQRVDSIPGLLRAVGAFERTGVPGLFGLFVDNDPGSPERYLVFVNQGGLGLPDESYYREEEFASVREAYTPFVARMLALAGIDAAEARAERIVALETELAAVHWDKVRSRDSQATYNLRTWAEVEELAAGVDLGVWLTAMGAPEGALAEVVVRQPSFLQGLAGLLAEDRLPAWRDWLAWQVIRGAAAYLSSAFVDANFDFYGRTLTGTPQKRERWKRGVSLVEASLGEAVGRTYVARHFPETAKAAMDVLVANLIEAYRRSIVDLEWMSPATRERALEKLATFTPKIGYPVRWRDYSALSIDPTDLLGNARRVAEVEFARELGKIGRPLDRDEWFMTPQTINAYYNPGFNEIVFPAAILQLPFFDEGRDSAANYGAIGAVIGHEIGHGFDDQGSRFDGDGRLTDWWTEEDRAAFEERTTALIAQYDALAPATTPGHHVNGALTIGENIGDLGGLAIAWKAYLISLEGQEPPVVDGLTGAERFFLSWAQAWQQKSRDEETIRLLAIDPHAPAEFRCNQIVRNIDEFYATFDVSEGDALWLSPSERVTIW</sequence>
<evidence type="ECO:0000256" key="5">
    <source>
        <dbReference type="ARBA" id="ARBA00022801"/>
    </source>
</evidence>
<dbReference type="EMBL" id="CP015515">
    <property type="protein sequence ID" value="AND15310.1"/>
    <property type="molecule type" value="Genomic_DNA"/>
</dbReference>
<evidence type="ECO:0000256" key="3">
    <source>
        <dbReference type="ARBA" id="ARBA00022670"/>
    </source>
</evidence>
<evidence type="ECO:0000256" key="6">
    <source>
        <dbReference type="ARBA" id="ARBA00022833"/>
    </source>
</evidence>
<dbReference type="PANTHER" id="PTHR11733">
    <property type="entry name" value="ZINC METALLOPROTEASE FAMILY M13 NEPRILYSIN-RELATED"/>
    <property type="match status" value="1"/>
</dbReference>
<accession>A0A160KPE1</accession>
<keyword evidence="6" id="KW-0862">Zinc</keyword>
<feature type="compositionally biased region" description="Basic and acidic residues" evidence="8">
    <location>
        <begin position="9"/>
        <end position="23"/>
    </location>
</feature>
<comment type="cofactor">
    <cofactor evidence="1">
        <name>Zn(2+)</name>
        <dbReference type="ChEBI" id="CHEBI:29105"/>
    </cofactor>
</comment>
<evidence type="ECO:0000259" key="9">
    <source>
        <dbReference type="Pfam" id="PF01431"/>
    </source>
</evidence>
<name>A0A160KPE1_9MICO</name>
<dbReference type="Proteomes" id="UP000077071">
    <property type="component" value="Chromosome"/>
</dbReference>
<dbReference type="PROSITE" id="PS51885">
    <property type="entry name" value="NEPRILYSIN"/>
    <property type="match status" value="1"/>
</dbReference>
<dbReference type="PATRIC" id="fig|33888.3.peg.172"/>
<dbReference type="SUPFAM" id="SSF55486">
    <property type="entry name" value="Metalloproteases ('zincins'), catalytic domain"/>
    <property type="match status" value="1"/>
</dbReference>
<dbReference type="KEGG" id="rtn:A6122_0144"/>
<keyword evidence="5" id="KW-0378">Hydrolase</keyword>
<reference evidence="11 12" key="1">
    <citation type="submission" date="2016-05" db="EMBL/GenBank/DDBJ databases">
        <title>Complete genome sequence of Rathayibacter tritici NCPPB 1953.</title>
        <authorList>
            <person name="Park J."/>
            <person name="Lee H.-H."/>
            <person name="Lee S.-W."/>
            <person name="Seo Y.-S."/>
        </authorList>
    </citation>
    <scope>NUCLEOTIDE SEQUENCE [LARGE SCALE GENOMIC DNA]</scope>
    <source>
        <strain evidence="11 12">NCPPB 1953</strain>
    </source>
</reference>
<keyword evidence="3" id="KW-0645">Protease</keyword>
<keyword evidence="12" id="KW-1185">Reference proteome</keyword>
<dbReference type="Pfam" id="PF05649">
    <property type="entry name" value="Peptidase_M13_N"/>
    <property type="match status" value="1"/>
</dbReference>
<dbReference type="InterPro" id="IPR024079">
    <property type="entry name" value="MetalloPept_cat_dom_sf"/>
</dbReference>
<dbReference type="STRING" id="33888.A6122_0144"/>
<dbReference type="GO" id="GO:0046872">
    <property type="term" value="F:metal ion binding"/>
    <property type="evidence" value="ECO:0007669"/>
    <property type="project" value="UniProtKB-KW"/>
</dbReference>
<dbReference type="InterPro" id="IPR000718">
    <property type="entry name" value="Peptidase_M13"/>
</dbReference>
<dbReference type="InterPro" id="IPR042089">
    <property type="entry name" value="Peptidase_M13_dom_2"/>
</dbReference>
<dbReference type="OrthoDB" id="9775677at2"/>
<evidence type="ECO:0000256" key="1">
    <source>
        <dbReference type="ARBA" id="ARBA00001947"/>
    </source>
</evidence>
<dbReference type="CDD" id="cd08662">
    <property type="entry name" value="M13"/>
    <property type="match status" value="1"/>
</dbReference>
<dbReference type="GO" id="GO:0005886">
    <property type="term" value="C:plasma membrane"/>
    <property type="evidence" value="ECO:0007669"/>
    <property type="project" value="TreeGrafter"/>
</dbReference>
<evidence type="ECO:0000313" key="11">
    <source>
        <dbReference type="EMBL" id="AND15310.1"/>
    </source>
</evidence>
<protein>
    <submittedName>
        <fullName evidence="11">Peptidase M13</fullName>
    </submittedName>
</protein>
<gene>
    <name evidence="11" type="ORF">A6122_0144</name>
</gene>
<organism evidence="11 12">
    <name type="scientific">Rathayibacter tritici</name>
    <dbReference type="NCBI Taxonomy" id="33888"/>
    <lineage>
        <taxon>Bacteria</taxon>
        <taxon>Bacillati</taxon>
        <taxon>Actinomycetota</taxon>
        <taxon>Actinomycetes</taxon>
        <taxon>Micrococcales</taxon>
        <taxon>Microbacteriaceae</taxon>
        <taxon>Rathayibacter</taxon>
    </lineage>
</organism>
<feature type="domain" description="Peptidase M13 C-terminal" evidence="9">
    <location>
        <begin position="448"/>
        <end position="651"/>
    </location>
</feature>
<evidence type="ECO:0000256" key="7">
    <source>
        <dbReference type="ARBA" id="ARBA00023049"/>
    </source>
</evidence>
<evidence type="ECO:0000256" key="2">
    <source>
        <dbReference type="ARBA" id="ARBA00007357"/>
    </source>
</evidence>
<feature type="region of interest" description="Disordered" evidence="8">
    <location>
        <begin position="1"/>
        <end position="23"/>
    </location>
</feature>
<dbReference type="GO" id="GO:0004222">
    <property type="term" value="F:metalloendopeptidase activity"/>
    <property type="evidence" value="ECO:0007669"/>
    <property type="project" value="InterPro"/>
</dbReference>
<evidence type="ECO:0000256" key="8">
    <source>
        <dbReference type="SAM" id="MobiDB-lite"/>
    </source>
</evidence>
<dbReference type="RefSeq" id="WP_068250391.1">
    <property type="nucleotide sequence ID" value="NZ_CP015515.1"/>
</dbReference>
<dbReference type="InterPro" id="IPR008753">
    <property type="entry name" value="Peptidase_M13_N"/>
</dbReference>
<dbReference type="PRINTS" id="PR00786">
    <property type="entry name" value="NEPRILYSIN"/>
</dbReference>
<keyword evidence="7" id="KW-0482">Metalloprotease</keyword>
<evidence type="ECO:0000256" key="4">
    <source>
        <dbReference type="ARBA" id="ARBA00022723"/>
    </source>
</evidence>
<dbReference type="InterPro" id="IPR018497">
    <property type="entry name" value="Peptidase_M13_C"/>
</dbReference>